<sequence>MKKLRPHLFRYAGTWRLAVVLVGSFCLLASTQQDPVPYTLKYPANFGSRFNIPADNPMTQEGVHLGRMLFYEPALSVNNTLSCASCHQQALAFTDGKAFSEGVDGTRTRRNAMSLSNLLWVRSYFWDGRADNLEAQAIVPLTDVHEMGQPLEAAAQKLQKKVIYSALFRQAFGSDQITPDRIVKALSQFERSLISADAPYDRYLRGEYKPTVQELVGITLFFMSPMTGMGARGANCTHCHGTPKTFLDVFHNNGLDTIAKDAGRFDFTSRAEDRGRFRVPTLRNIALTGPYMHDGRFRTLEDVLDHYSDHIQSSATLSPFITNEAGTGGSRGLQLTAQEKKALVAFLTMLTDSTFITNPAFADPHANH</sequence>
<reference evidence="12 13" key="1">
    <citation type="submission" date="2021-05" db="EMBL/GenBank/DDBJ databases">
        <title>A Polyphasic approach of four new species of the genus Ohtaekwangia: Ohtaekwangia histidinii sp. nov., Ohtaekwangia cretensis sp. nov., Ohtaekwangia indiensis sp. nov., Ohtaekwangia reichenbachii sp. nov. from diverse environment.</title>
        <authorList>
            <person name="Octaviana S."/>
        </authorList>
    </citation>
    <scope>NUCLEOTIDE SEQUENCE [LARGE SCALE GENOMIC DNA]</scope>
    <source>
        <strain evidence="12 13">PWU5</strain>
    </source>
</reference>
<feature type="binding site" description="covalent" evidence="8">
    <location>
        <position position="236"/>
    </location>
    <ligand>
        <name>heme c</name>
        <dbReference type="ChEBI" id="CHEBI:61717"/>
        <label>2</label>
    </ligand>
</feature>
<feature type="binding site" description="axial binding residue" evidence="9">
    <location>
        <position position="240"/>
    </location>
    <ligand>
        <name>heme c</name>
        <dbReference type="ChEBI" id="CHEBI:61717"/>
        <label>2</label>
    </ligand>
    <ligandPart>
        <name>Fe</name>
        <dbReference type="ChEBI" id="CHEBI:18248"/>
    </ligandPart>
</feature>
<keyword evidence="13" id="KW-1185">Reference proteome</keyword>
<dbReference type="InterPro" id="IPR009056">
    <property type="entry name" value="Cyt_c-like_dom"/>
</dbReference>
<name>A0AAP2E027_9BACT</name>
<proteinExistence type="predicted"/>
<evidence type="ECO:0000256" key="2">
    <source>
        <dbReference type="ARBA" id="ARBA00022617"/>
    </source>
</evidence>
<evidence type="ECO:0000256" key="4">
    <source>
        <dbReference type="ARBA" id="ARBA00022729"/>
    </source>
</evidence>
<evidence type="ECO:0000256" key="7">
    <source>
        <dbReference type="ARBA" id="ARBA00023004"/>
    </source>
</evidence>
<evidence type="ECO:0000256" key="1">
    <source>
        <dbReference type="ARBA" id="ARBA00004418"/>
    </source>
</evidence>
<keyword evidence="3 9" id="KW-0479">Metal-binding</keyword>
<keyword evidence="2 8" id="KW-0349">Heme</keyword>
<dbReference type="InterPro" id="IPR036909">
    <property type="entry name" value="Cyt_c-like_dom_sf"/>
</dbReference>
<dbReference type="GO" id="GO:0004130">
    <property type="term" value="F:cytochrome-c peroxidase activity"/>
    <property type="evidence" value="ECO:0007669"/>
    <property type="project" value="TreeGrafter"/>
</dbReference>
<dbReference type="PIRSF" id="PIRSF000294">
    <property type="entry name" value="Cytochrome-c_peroxidase"/>
    <property type="match status" value="1"/>
</dbReference>
<dbReference type="PANTHER" id="PTHR30600:SF10">
    <property type="entry name" value="BLL6722 PROTEIN"/>
    <property type="match status" value="1"/>
</dbReference>
<feature type="binding site" description="covalent" evidence="8">
    <location>
        <position position="83"/>
    </location>
    <ligand>
        <name>heme c</name>
        <dbReference type="ChEBI" id="CHEBI:61717"/>
        <label>1</label>
    </ligand>
</feature>
<feature type="chain" id="PRO_5042834765" evidence="10">
    <location>
        <begin position="30"/>
        <end position="368"/>
    </location>
</feature>
<dbReference type="InterPro" id="IPR051395">
    <property type="entry name" value="Cytochrome_c_Peroxidase/MauG"/>
</dbReference>
<evidence type="ECO:0000256" key="3">
    <source>
        <dbReference type="ARBA" id="ARBA00022723"/>
    </source>
</evidence>
<dbReference type="GO" id="GO:0046872">
    <property type="term" value="F:metal ion binding"/>
    <property type="evidence" value="ECO:0007669"/>
    <property type="project" value="UniProtKB-KW"/>
</dbReference>
<accession>A0AAP2E027</accession>
<comment type="caution">
    <text evidence="12">The sequence shown here is derived from an EMBL/GenBank/DDBJ whole genome shotgun (WGS) entry which is preliminary data.</text>
</comment>
<keyword evidence="4 10" id="KW-0732">Signal</keyword>
<feature type="signal peptide" evidence="10">
    <location>
        <begin position="1"/>
        <end position="29"/>
    </location>
</feature>
<comment type="cofactor">
    <cofactor evidence="8">
        <name>heme</name>
        <dbReference type="ChEBI" id="CHEBI:30413"/>
    </cofactor>
    <text evidence="8">Binds 2 heme groups.</text>
</comment>
<evidence type="ECO:0000259" key="11">
    <source>
        <dbReference type="PROSITE" id="PS51007"/>
    </source>
</evidence>
<evidence type="ECO:0000256" key="9">
    <source>
        <dbReference type="PIRSR" id="PIRSR000294-2"/>
    </source>
</evidence>
<dbReference type="GO" id="GO:0020037">
    <property type="term" value="F:heme binding"/>
    <property type="evidence" value="ECO:0007669"/>
    <property type="project" value="InterPro"/>
</dbReference>
<evidence type="ECO:0000256" key="10">
    <source>
        <dbReference type="SAM" id="SignalP"/>
    </source>
</evidence>
<evidence type="ECO:0000256" key="5">
    <source>
        <dbReference type="ARBA" id="ARBA00022764"/>
    </source>
</evidence>
<evidence type="ECO:0000313" key="12">
    <source>
        <dbReference type="EMBL" id="MBT1710603.1"/>
    </source>
</evidence>
<evidence type="ECO:0000313" key="13">
    <source>
        <dbReference type="Proteomes" id="UP001319080"/>
    </source>
</evidence>
<feature type="domain" description="Cytochrome c" evidence="11">
    <location>
        <begin position="212"/>
        <end position="351"/>
    </location>
</feature>
<keyword evidence="12" id="KW-0575">Peroxidase</keyword>
<dbReference type="GO" id="GO:0042597">
    <property type="term" value="C:periplasmic space"/>
    <property type="evidence" value="ECO:0007669"/>
    <property type="project" value="UniProtKB-SubCell"/>
</dbReference>
<organism evidence="12 13">
    <name type="scientific">Dawidia cretensis</name>
    <dbReference type="NCBI Taxonomy" id="2782350"/>
    <lineage>
        <taxon>Bacteria</taxon>
        <taxon>Pseudomonadati</taxon>
        <taxon>Bacteroidota</taxon>
        <taxon>Cytophagia</taxon>
        <taxon>Cytophagales</taxon>
        <taxon>Chryseotaleaceae</taxon>
        <taxon>Dawidia</taxon>
    </lineage>
</organism>
<protein>
    <submittedName>
        <fullName evidence="12">Cytochrome-c peroxidase</fullName>
    </submittedName>
</protein>
<evidence type="ECO:0000256" key="8">
    <source>
        <dbReference type="PIRSR" id="PIRSR000294-1"/>
    </source>
</evidence>
<dbReference type="PANTHER" id="PTHR30600">
    <property type="entry name" value="CYTOCHROME C PEROXIDASE-RELATED"/>
    <property type="match status" value="1"/>
</dbReference>
<keyword evidence="5" id="KW-0574">Periplasm</keyword>
<dbReference type="Pfam" id="PF03150">
    <property type="entry name" value="CCP_MauG"/>
    <property type="match status" value="1"/>
</dbReference>
<dbReference type="AlphaFoldDB" id="A0AAP2E027"/>
<keyword evidence="6" id="KW-0560">Oxidoreductase</keyword>
<keyword evidence="7 9" id="KW-0408">Iron</keyword>
<feature type="binding site" description="covalent" evidence="8">
    <location>
        <position position="239"/>
    </location>
    <ligand>
        <name>heme c</name>
        <dbReference type="ChEBI" id="CHEBI:61717"/>
        <label>2</label>
    </ligand>
</feature>
<dbReference type="Proteomes" id="UP001319080">
    <property type="component" value="Unassembled WGS sequence"/>
</dbReference>
<dbReference type="SUPFAM" id="SSF46626">
    <property type="entry name" value="Cytochrome c"/>
    <property type="match status" value="2"/>
</dbReference>
<dbReference type="EMBL" id="JAHESE010000024">
    <property type="protein sequence ID" value="MBT1710603.1"/>
    <property type="molecule type" value="Genomic_DNA"/>
</dbReference>
<feature type="binding site" description="axial binding residue" evidence="9">
    <location>
        <position position="87"/>
    </location>
    <ligand>
        <name>heme c</name>
        <dbReference type="ChEBI" id="CHEBI:61717"/>
        <label>1</label>
    </ligand>
    <ligandPart>
        <name>Fe</name>
        <dbReference type="ChEBI" id="CHEBI:18248"/>
    </ligandPart>
</feature>
<comment type="subcellular location">
    <subcellularLocation>
        <location evidence="1">Periplasm</location>
    </subcellularLocation>
</comment>
<gene>
    <name evidence="12" type="ORF">KK062_20335</name>
</gene>
<dbReference type="InterPro" id="IPR004852">
    <property type="entry name" value="Di-haem_cyt_c_peroxidsae"/>
</dbReference>
<comment type="PTM">
    <text evidence="8">Binds 2 heme groups per subunit.</text>
</comment>
<evidence type="ECO:0000256" key="6">
    <source>
        <dbReference type="ARBA" id="ARBA00023002"/>
    </source>
</evidence>
<feature type="binding site" description="covalent" evidence="8">
    <location>
        <position position="86"/>
    </location>
    <ligand>
        <name>heme c</name>
        <dbReference type="ChEBI" id="CHEBI:61717"/>
        <label>1</label>
    </ligand>
</feature>
<dbReference type="RefSeq" id="WP_254086178.1">
    <property type="nucleotide sequence ID" value="NZ_JAHESE010000024.1"/>
</dbReference>
<dbReference type="InterPro" id="IPR026259">
    <property type="entry name" value="MauG/Cytc_peroxidase"/>
</dbReference>
<dbReference type="PROSITE" id="PS51007">
    <property type="entry name" value="CYTC"/>
    <property type="match status" value="1"/>
</dbReference>
<dbReference type="Gene3D" id="1.10.760.10">
    <property type="entry name" value="Cytochrome c-like domain"/>
    <property type="match status" value="2"/>
</dbReference>
<dbReference type="GO" id="GO:0009055">
    <property type="term" value="F:electron transfer activity"/>
    <property type="evidence" value="ECO:0007669"/>
    <property type="project" value="InterPro"/>
</dbReference>